<dbReference type="Pfam" id="PF01070">
    <property type="entry name" value="FMN_dh"/>
    <property type="match status" value="1"/>
</dbReference>
<evidence type="ECO:0000256" key="1">
    <source>
        <dbReference type="ARBA" id="ARBA00001917"/>
    </source>
</evidence>
<protein>
    <submittedName>
        <fullName evidence="9">Alpha-hydroxy-acid oxidizing enzyme</fullName>
    </submittedName>
</protein>
<dbReference type="InterPro" id="IPR013785">
    <property type="entry name" value="Aldolase_TIM"/>
</dbReference>
<proteinExistence type="inferred from homology"/>
<evidence type="ECO:0000256" key="5">
    <source>
        <dbReference type="ARBA" id="ARBA00024042"/>
    </source>
</evidence>
<dbReference type="CDD" id="cd02809">
    <property type="entry name" value="alpha_hydroxyacid_oxid_FMN"/>
    <property type="match status" value="1"/>
</dbReference>
<keyword evidence="4" id="KW-0560">Oxidoreductase</keyword>
<evidence type="ECO:0000256" key="7">
    <source>
        <dbReference type="PIRSR" id="PIRSR000138-2"/>
    </source>
</evidence>
<dbReference type="PROSITE" id="PS00557">
    <property type="entry name" value="FMN_HYDROXY_ACID_DH_1"/>
    <property type="match status" value="1"/>
</dbReference>
<dbReference type="GO" id="GO:0016491">
    <property type="term" value="F:oxidoreductase activity"/>
    <property type="evidence" value="ECO:0007669"/>
    <property type="project" value="UniProtKB-KW"/>
</dbReference>
<keyword evidence="3 7" id="KW-0288">FMN</keyword>
<dbReference type="RefSeq" id="WP_170228325.1">
    <property type="nucleotide sequence ID" value="NZ_LR778301.1"/>
</dbReference>
<organism evidence="9 10">
    <name type="scientific">Denitratisoma oestradiolicum</name>
    <dbReference type="NCBI Taxonomy" id="311182"/>
    <lineage>
        <taxon>Bacteria</taxon>
        <taxon>Pseudomonadati</taxon>
        <taxon>Pseudomonadota</taxon>
        <taxon>Betaproteobacteria</taxon>
        <taxon>Nitrosomonadales</taxon>
        <taxon>Sterolibacteriaceae</taxon>
        <taxon>Denitratisoma</taxon>
    </lineage>
</organism>
<dbReference type="PIRSF" id="PIRSF000138">
    <property type="entry name" value="Al-hdrx_acd_dh"/>
    <property type="match status" value="1"/>
</dbReference>
<name>A0A6S6XV00_9PROT</name>
<evidence type="ECO:0000256" key="2">
    <source>
        <dbReference type="ARBA" id="ARBA00022630"/>
    </source>
</evidence>
<feature type="binding site" evidence="7">
    <location>
        <position position="130"/>
    </location>
    <ligand>
        <name>FMN</name>
        <dbReference type="ChEBI" id="CHEBI:58210"/>
    </ligand>
</feature>
<dbReference type="InterPro" id="IPR008259">
    <property type="entry name" value="FMN_hydac_DH_AS"/>
</dbReference>
<evidence type="ECO:0000256" key="3">
    <source>
        <dbReference type="ARBA" id="ARBA00022643"/>
    </source>
</evidence>
<keyword evidence="2 7" id="KW-0285">Flavoprotein</keyword>
<dbReference type="PANTHER" id="PTHR10578">
    <property type="entry name" value="S -2-HYDROXY-ACID OXIDASE-RELATED"/>
    <property type="match status" value="1"/>
</dbReference>
<reference evidence="9 10" key="1">
    <citation type="submission" date="2020-03" db="EMBL/GenBank/DDBJ databases">
        <authorList>
            <consortium name="Genoscope - CEA"/>
            <person name="William W."/>
        </authorList>
    </citation>
    <scope>NUCLEOTIDE SEQUENCE [LARGE SCALE GENOMIC DNA]</scope>
    <source>
        <strain evidence="10">DSM 16959</strain>
    </source>
</reference>
<dbReference type="AlphaFoldDB" id="A0A6S6XV00"/>
<evidence type="ECO:0000259" key="8">
    <source>
        <dbReference type="PROSITE" id="PS51349"/>
    </source>
</evidence>
<feature type="binding site" evidence="7">
    <location>
        <position position="109"/>
    </location>
    <ligand>
        <name>FMN</name>
        <dbReference type="ChEBI" id="CHEBI:58210"/>
    </ligand>
</feature>
<dbReference type="InterPro" id="IPR000262">
    <property type="entry name" value="FMN-dep_DH"/>
</dbReference>
<feature type="binding site" evidence="7">
    <location>
        <begin position="312"/>
        <end position="316"/>
    </location>
    <ligand>
        <name>FMN</name>
        <dbReference type="ChEBI" id="CHEBI:58210"/>
    </ligand>
</feature>
<dbReference type="PROSITE" id="PS51349">
    <property type="entry name" value="FMN_HYDROXY_ACID_DH_2"/>
    <property type="match status" value="1"/>
</dbReference>
<dbReference type="Gene3D" id="3.20.20.70">
    <property type="entry name" value="Aldolase class I"/>
    <property type="match status" value="1"/>
</dbReference>
<feature type="binding site" evidence="7">
    <location>
        <begin position="80"/>
        <end position="82"/>
    </location>
    <ligand>
        <name>FMN</name>
        <dbReference type="ChEBI" id="CHEBI:58210"/>
    </ligand>
</feature>
<feature type="binding site" evidence="7">
    <location>
        <position position="132"/>
    </location>
    <ligand>
        <name>glyoxylate</name>
        <dbReference type="ChEBI" id="CHEBI:36655"/>
    </ligand>
</feature>
<comment type="cofactor">
    <cofactor evidence="1">
        <name>FMN</name>
        <dbReference type="ChEBI" id="CHEBI:58210"/>
    </cofactor>
</comment>
<dbReference type="InterPro" id="IPR012133">
    <property type="entry name" value="Alpha-hydoxy_acid_DH_FMN"/>
</dbReference>
<dbReference type="GO" id="GO:0010181">
    <property type="term" value="F:FMN binding"/>
    <property type="evidence" value="ECO:0007669"/>
    <property type="project" value="InterPro"/>
</dbReference>
<evidence type="ECO:0000256" key="6">
    <source>
        <dbReference type="PIRSR" id="PIRSR000138-1"/>
    </source>
</evidence>
<dbReference type="KEGG" id="doe:DENOEST_2697"/>
<dbReference type="InterPro" id="IPR037396">
    <property type="entry name" value="FMN_HAD"/>
</dbReference>
<evidence type="ECO:0000313" key="9">
    <source>
        <dbReference type="EMBL" id="CAB1369862.1"/>
    </source>
</evidence>
<dbReference type="PANTHER" id="PTHR10578:SF107">
    <property type="entry name" value="2-HYDROXYACID OXIDASE 1"/>
    <property type="match status" value="1"/>
</dbReference>
<gene>
    <name evidence="9" type="ORF">DENOEST_2697</name>
</gene>
<accession>A0A6S6XV00</accession>
<feature type="binding site" evidence="7">
    <location>
        <position position="281"/>
    </location>
    <ligand>
        <name>glyoxylate</name>
        <dbReference type="ChEBI" id="CHEBI:36655"/>
    </ligand>
</feature>
<feature type="binding site" evidence="7">
    <location>
        <begin position="335"/>
        <end position="336"/>
    </location>
    <ligand>
        <name>FMN</name>
        <dbReference type="ChEBI" id="CHEBI:58210"/>
    </ligand>
</feature>
<feature type="domain" description="FMN hydroxy acid dehydrogenase" evidence="8">
    <location>
        <begin position="1"/>
        <end position="386"/>
    </location>
</feature>
<evidence type="ECO:0000313" key="10">
    <source>
        <dbReference type="Proteomes" id="UP000515733"/>
    </source>
</evidence>
<evidence type="ECO:0000256" key="4">
    <source>
        <dbReference type="ARBA" id="ARBA00023002"/>
    </source>
</evidence>
<sequence length="393" mass="43267">MNVNEAVNIEDLRQLAARWVPRGIFDFVEGGVEDEIGLANNQQVFRRCRLVPRYLVDTSHHTQTTTLFGRQFSAPFGIAPMGLCGLFRPGADIFLASAARGAGIPYVMSNMSSASIEEGVTAGGDCTFFQLYAAKDPSITLTNLKRVADLGVQTLMYAVDTPVVAKRERLLRSGFEMGKRPTLPYLLEALRHPGWIYEYFRSGGMPKLKNWLLPEETARTSMLEILQRFSKEFAYRSQTWKDLELVRRHWPGNLLVKGILHPGDAMRSVEMGADGIVVSNHGGRQLDLAPSPLEMLPLVRASVSPGIPVMLDSGIRRGSDIVCAISLGASFVFVGRAALYGAIAGKQRGAARAIDILRNEIDQQMGQLGCASIEDLGPHLFMDRVLQFVADSR</sequence>
<dbReference type="SUPFAM" id="SSF51395">
    <property type="entry name" value="FMN-linked oxidoreductases"/>
    <property type="match status" value="1"/>
</dbReference>
<feature type="active site" description="Proton acceptor" evidence="6">
    <location>
        <position position="281"/>
    </location>
</feature>
<feature type="binding site" evidence="7">
    <location>
        <position position="284"/>
    </location>
    <ligand>
        <name>glyoxylate</name>
        <dbReference type="ChEBI" id="CHEBI:36655"/>
    </ligand>
</feature>
<feature type="binding site" evidence="7">
    <location>
        <position position="279"/>
    </location>
    <ligand>
        <name>FMN</name>
        <dbReference type="ChEBI" id="CHEBI:58210"/>
    </ligand>
</feature>
<dbReference type="EMBL" id="LR778301">
    <property type="protein sequence ID" value="CAB1369862.1"/>
    <property type="molecule type" value="Genomic_DNA"/>
</dbReference>
<feature type="binding site" evidence="7">
    <location>
        <position position="167"/>
    </location>
    <ligand>
        <name>glyoxylate</name>
        <dbReference type="ChEBI" id="CHEBI:36655"/>
    </ligand>
</feature>
<feature type="binding site" evidence="7">
    <location>
        <position position="257"/>
    </location>
    <ligand>
        <name>FMN</name>
        <dbReference type="ChEBI" id="CHEBI:58210"/>
    </ligand>
</feature>
<comment type="similarity">
    <text evidence="5">Belongs to the FMN-dependent alpha-hydroxy acid dehydrogenase family.</text>
</comment>
<keyword evidence="10" id="KW-1185">Reference proteome</keyword>
<dbReference type="Proteomes" id="UP000515733">
    <property type="component" value="Chromosome"/>
</dbReference>